<dbReference type="AlphaFoldDB" id="X1NKW0"/>
<comment type="caution">
    <text evidence="1">The sequence shown here is derived from an EMBL/GenBank/DDBJ whole genome shotgun (WGS) entry which is preliminary data.</text>
</comment>
<evidence type="ECO:0000313" key="1">
    <source>
        <dbReference type="EMBL" id="GAI30851.1"/>
    </source>
</evidence>
<sequence>ASYILDIWVVLRIHKLGGKSVIRKKVPSRSFRGTPIFYPTIYHKLSGGDRLGPHL</sequence>
<feature type="non-terminal residue" evidence="1">
    <location>
        <position position="1"/>
    </location>
</feature>
<organism evidence="1">
    <name type="scientific">marine sediment metagenome</name>
    <dbReference type="NCBI Taxonomy" id="412755"/>
    <lineage>
        <taxon>unclassified sequences</taxon>
        <taxon>metagenomes</taxon>
        <taxon>ecological metagenomes</taxon>
    </lineage>
</organism>
<dbReference type="EMBL" id="BARV01014285">
    <property type="protein sequence ID" value="GAI30851.1"/>
    <property type="molecule type" value="Genomic_DNA"/>
</dbReference>
<gene>
    <name evidence="1" type="ORF">S06H3_25078</name>
</gene>
<protein>
    <submittedName>
        <fullName evidence="1">Uncharacterized protein</fullName>
    </submittedName>
</protein>
<reference evidence="1" key="1">
    <citation type="journal article" date="2014" name="Front. Microbiol.">
        <title>High frequency of phylogenetically diverse reductive dehalogenase-homologous genes in deep subseafloor sedimentary metagenomes.</title>
        <authorList>
            <person name="Kawai M."/>
            <person name="Futagami T."/>
            <person name="Toyoda A."/>
            <person name="Takaki Y."/>
            <person name="Nishi S."/>
            <person name="Hori S."/>
            <person name="Arai W."/>
            <person name="Tsubouchi T."/>
            <person name="Morono Y."/>
            <person name="Uchiyama I."/>
            <person name="Ito T."/>
            <person name="Fujiyama A."/>
            <person name="Inagaki F."/>
            <person name="Takami H."/>
        </authorList>
    </citation>
    <scope>NUCLEOTIDE SEQUENCE</scope>
    <source>
        <strain evidence="1">Expedition CK06-06</strain>
    </source>
</reference>
<name>X1NKW0_9ZZZZ</name>
<accession>X1NKW0</accession>
<proteinExistence type="predicted"/>